<comment type="caution">
    <text evidence="2">The sequence shown here is derived from an EMBL/GenBank/DDBJ whole genome shotgun (WGS) entry which is preliminary data.</text>
</comment>
<protein>
    <submittedName>
        <fullName evidence="2">Uncharacterized protein</fullName>
    </submittedName>
</protein>
<dbReference type="InterPro" id="IPR046049">
    <property type="entry name" value="DUF6007"/>
</dbReference>
<dbReference type="EMBL" id="AZFT01000030">
    <property type="protein sequence ID" value="KRL86178.1"/>
    <property type="molecule type" value="Genomic_DNA"/>
</dbReference>
<name>A0A0R1U5A9_9LACO</name>
<feature type="transmembrane region" description="Helical" evidence="1">
    <location>
        <begin position="9"/>
        <end position="26"/>
    </location>
</feature>
<keyword evidence="3" id="KW-1185">Reference proteome</keyword>
<accession>A0A0R1U5A9</accession>
<reference evidence="2 3" key="1">
    <citation type="journal article" date="2015" name="Genome Announc.">
        <title>Expanding the biotechnology potential of lactobacilli through comparative genomics of 213 strains and associated genera.</title>
        <authorList>
            <person name="Sun Z."/>
            <person name="Harris H.M."/>
            <person name="McCann A."/>
            <person name="Guo C."/>
            <person name="Argimon S."/>
            <person name="Zhang W."/>
            <person name="Yang X."/>
            <person name="Jeffery I.B."/>
            <person name="Cooney J.C."/>
            <person name="Kagawa T.F."/>
            <person name="Liu W."/>
            <person name="Song Y."/>
            <person name="Salvetti E."/>
            <person name="Wrobel A."/>
            <person name="Rasinkangas P."/>
            <person name="Parkhill J."/>
            <person name="Rea M.C."/>
            <person name="O'Sullivan O."/>
            <person name="Ritari J."/>
            <person name="Douillard F.P."/>
            <person name="Paul Ross R."/>
            <person name="Yang R."/>
            <person name="Briner A.E."/>
            <person name="Felis G.E."/>
            <person name="de Vos W.M."/>
            <person name="Barrangou R."/>
            <person name="Klaenhammer T.R."/>
            <person name="Caufield P.W."/>
            <person name="Cui Y."/>
            <person name="Zhang H."/>
            <person name="O'Toole P.W."/>
        </authorList>
    </citation>
    <scope>NUCLEOTIDE SEQUENCE [LARGE SCALE GENOMIC DNA]</scope>
    <source>
        <strain evidence="2 3">DSM 16634</strain>
    </source>
</reference>
<feature type="transmembrane region" description="Helical" evidence="1">
    <location>
        <begin position="32"/>
        <end position="52"/>
    </location>
</feature>
<dbReference type="Proteomes" id="UP000051324">
    <property type="component" value="Unassembled WGS sequence"/>
</dbReference>
<dbReference type="STRING" id="1423724.FC32_GL001889"/>
<evidence type="ECO:0000313" key="2">
    <source>
        <dbReference type="EMBL" id="KRL86178.1"/>
    </source>
</evidence>
<keyword evidence="1" id="KW-0812">Transmembrane</keyword>
<keyword evidence="1" id="KW-1133">Transmembrane helix</keyword>
<dbReference type="RefSeq" id="WP_235722541.1">
    <property type="nucleotide sequence ID" value="NZ_AZFT01000030.1"/>
</dbReference>
<dbReference type="PATRIC" id="fig|1423724.4.peg.1973"/>
<dbReference type="Pfam" id="PF19470">
    <property type="entry name" value="DUF6007"/>
    <property type="match status" value="1"/>
</dbReference>
<gene>
    <name evidence="2" type="ORF">FC32_GL001889</name>
</gene>
<evidence type="ECO:0000313" key="3">
    <source>
        <dbReference type="Proteomes" id="UP000051324"/>
    </source>
</evidence>
<organism evidence="2 3">
    <name type="scientific">Ligilactobacillus apodemi DSM 16634 = JCM 16172</name>
    <dbReference type="NCBI Taxonomy" id="1423724"/>
    <lineage>
        <taxon>Bacteria</taxon>
        <taxon>Bacillati</taxon>
        <taxon>Bacillota</taxon>
        <taxon>Bacilli</taxon>
        <taxon>Lactobacillales</taxon>
        <taxon>Lactobacillaceae</taxon>
        <taxon>Ligilactobacillus</taxon>
    </lineage>
</organism>
<sequence>MMEKFVEHGYLEILGIPLALFLYWYLPNDSWWQLLTNSVIIIFVCFGFYYLLDTYFKFKAKK</sequence>
<dbReference type="AlphaFoldDB" id="A0A0R1U5A9"/>
<evidence type="ECO:0000256" key="1">
    <source>
        <dbReference type="SAM" id="Phobius"/>
    </source>
</evidence>
<proteinExistence type="predicted"/>
<keyword evidence="1" id="KW-0472">Membrane</keyword>